<reference evidence="1" key="1">
    <citation type="journal article" date="2020" name="Nature">
        <title>Giant virus diversity and host interactions through global metagenomics.</title>
        <authorList>
            <person name="Schulz F."/>
            <person name="Roux S."/>
            <person name="Paez-Espino D."/>
            <person name="Jungbluth S."/>
            <person name="Walsh D.A."/>
            <person name="Denef V.J."/>
            <person name="McMahon K.D."/>
            <person name="Konstantinidis K.T."/>
            <person name="Eloe-Fadrosh E.A."/>
            <person name="Kyrpides N.C."/>
            <person name="Woyke T."/>
        </authorList>
    </citation>
    <scope>NUCLEOTIDE SEQUENCE</scope>
    <source>
        <strain evidence="1">GVMAG-M-3300023179-132</strain>
    </source>
</reference>
<organism evidence="1">
    <name type="scientific">viral metagenome</name>
    <dbReference type="NCBI Taxonomy" id="1070528"/>
    <lineage>
        <taxon>unclassified sequences</taxon>
        <taxon>metagenomes</taxon>
        <taxon>organismal metagenomes</taxon>
    </lineage>
</organism>
<evidence type="ECO:0008006" key="2">
    <source>
        <dbReference type="Google" id="ProtNLM"/>
    </source>
</evidence>
<dbReference type="EMBL" id="MN739735">
    <property type="protein sequence ID" value="QHT23818.1"/>
    <property type="molecule type" value="Genomic_DNA"/>
</dbReference>
<name>A0A6C0E4X0_9ZZZZ</name>
<dbReference type="AlphaFoldDB" id="A0A6C0E4X0"/>
<accession>A0A6C0E4X0</accession>
<evidence type="ECO:0000313" key="1">
    <source>
        <dbReference type="EMBL" id="QHT23818.1"/>
    </source>
</evidence>
<sequence length="180" mass="20484">MSIDWILRCGDAENLKNSSKHRIWGISSKTSTNKYFIKNVKPGDRLWFVKSKSQGKIVAVATYHSHNLRELGPLIDISLTNEELGWSGSGVDWTADVEVHYTDLYGLNDCELLTHIKSPLAIRKHCEKCRVNLPVEYSNIVRYSKVTLHLRSFKTPTPWAVMSDEDDADCAFSMRKGVKL</sequence>
<proteinExistence type="predicted"/>
<protein>
    <recommendedName>
        <fullName evidence="2">EVE domain-containing protein</fullName>
    </recommendedName>
</protein>